<dbReference type="STRING" id="749551.HMPREF9555_00677"/>
<accession>E7N126</accession>
<sequence length="40" mass="4564">MTWWGILGITAAGPHRYRTDFPVTSFCIRSTESAYEVKSK</sequence>
<dbReference type="HOGENOM" id="CLU_3296347_0_0_9"/>
<dbReference type="Proteomes" id="UP000004633">
    <property type="component" value="Unassembled WGS sequence"/>
</dbReference>
<keyword evidence="2" id="KW-1185">Reference proteome</keyword>
<protein>
    <submittedName>
        <fullName evidence="1">Uncharacterized protein</fullName>
    </submittedName>
</protein>
<gene>
    <name evidence="1" type="ORF">HMPREF9555_00677</name>
</gene>
<proteinExistence type="predicted"/>
<dbReference type="AlphaFoldDB" id="E7N126"/>
<comment type="caution">
    <text evidence="1">The sequence shown here is derived from an EMBL/GenBank/DDBJ whole genome shotgun (WGS) entry which is preliminary data.</text>
</comment>
<evidence type="ECO:0000313" key="1">
    <source>
        <dbReference type="EMBL" id="EFW30135.1"/>
    </source>
</evidence>
<dbReference type="EMBL" id="AECV01000008">
    <property type="protein sequence ID" value="EFW30135.1"/>
    <property type="molecule type" value="Genomic_DNA"/>
</dbReference>
<organism evidence="1 2">
    <name type="scientific">Selenomonas artemidis F0399</name>
    <dbReference type="NCBI Taxonomy" id="749551"/>
    <lineage>
        <taxon>Bacteria</taxon>
        <taxon>Bacillati</taxon>
        <taxon>Bacillota</taxon>
        <taxon>Negativicutes</taxon>
        <taxon>Selenomonadales</taxon>
        <taxon>Selenomonadaceae</taxon>
        <taxon>Selenomonas</taxon>
    </lineage>
</organism>
<reference evidence="1 2" key="1">
    <citation type="submission" date="2010-08" db="EMBL/GenBank/DDBJ databases">
        <authorList>
            <person name="Weinstock G."/>
            <person name="Sodergren E."/>
            <person name="Clifton S."/>
            <person name="Fulton L."/>
            <person name="Fulton B."/>
            <person name="Courtney L."/>
            <person name="Fronick C."/>
            <person name="Harrison M."/>
            <person name="Strong C."/>
            <person name="Farmer C."/>
            <person name="Delahaunty K."/>
            <person name="Markovic C."/>
            <person name="Hall O."/>
            <person name="Minx P."/>
            <person name="Tomlinson C."/>
            <person name="Mitreva M."/>
            <person name="Hou S."/>
            <person name="Chen J."/>
            <person name="Wollam A."/>
            <person name="Pepin K.H."/>
            <person name="Johnson M."/>
            <person name="Bhonagiri V."/>
            <person name="Zhang X."/>
            <person name="Suruliraj S."/>
            <person name="Warren W."/>
            <person name="Chinwalla A."/>
            <person name="Mardis E.R."/>
            <person name="Wilson R.K."/>
        </authorList>
    </citation>
    <scope>NUCLEOTIDE SEQUENCE [LARGE SCALE GENOMIC DNA]</scope>
    <source>
        <strain evidence="1 2">F0399</strain>
    </source>
</reference>
<name>E7N126_9FIRM</name>
<evidence type="ECO:0000313" key="2">
    <source>
        <dbReference type="Proteomes" id="UP000004633"/>
    </source>
</evidence>